<protein>
    <submittedName>
        <fullName evidence="1">Methyltransferase family protein</fullName>
    </submittedName>
</protein>
<keyword evidence="1" id="KW-0808">Transferase</keyword>
<dbReference type="Pfam" id="PF13489">
    <property type="entry name" value="Methyltransf_23"/>
    <property type="match status" value="1"/>
</dbReference>
<dbReference type="SUPFAM" id="SSF53335">
    <property type="entry name" value="S-adenosyl-L-methionine-dependent methyltransferases"/>
    <property type="match status" value="1"/>
</dbReference>
<comment type="caution">
    <text evidence="1">The sequence shown here is derived from an EMBL/GenBank/DDBJ whole genome shotgun (WGS) entry which is preliminary data.</text>
</comment>
<dbReference type="Gene3D" id="3.40.50.150">
    <property type="entry name" value="Vaccinia Virus protein VP39"/>
    <property type="match status" value="1"/>
</dbReference>
<keyword evidence="1" id="KW-0489">Methyltransferase</keyword>
<dbReference type="GO" id="GO:0032259">
    <property type="term" value="P:methylation"/>
    <property type="evidence" value="ECO:0007669"/>
    <property type="project" value="UniProtKB-KW"/>
</dbReference>
<keyword evidence="2" id="KW-1185">Reference proteome</keyword>
<sequence>MRTEYAAGHGSPAVRRLLEAELAQARERRSGRPRVVDVGGGSGGWAVPLAGHDCEVTVVEPNPDARATLRRRAREVGVDELITVVADDSDALAAAVPESSADLVLAHGLLEVVDDPAAAVRAFAAVTAPGGAVSVLAANRHAAVLQRALAGRLTEATALLTAPDGVLSGDSETVLRRFDTSGLEMLLGGAGLTVTHMQGDGVVADVVHQLDAEPDGADATWERDVTEFEDRAAVTPPLRDIASRLHVLARRPE</sequence>
<evidence type="ECO:0000313" key="2">
    <source>
        <dbReference type="Proteomes" id="UP000317303"/>
    </source>
</evidence>
<reference evidence="1 2" key="1">
    <citation type="submission" date="2019-07" db="EMBL/GenBank/DDBJ databases">
        <title>R&amp;d 2014.</title>
        <authorList>
            <person name="Klenk H.-P."/>
        </authorList>
    </citation>
    <scope>NUCLEOTIDE SEQUENCE [LARGE SCALE GENOMIC DNA]</scope>
    <source>
        <strain evidence="1 2">DSM 43194</strain>
    </source>
</reference>
<dbReference type="AlphaFoldDB" id="A0A660C9E6"/>
<dbReference type="InterPro" id="IPR029063">
    <property type="entry name" value="SAM-dependent_MTases_sf"/>
</dbReference>
<name>A0A660C9E6_9PSEU</name>
<proteinExistence type="predicted"/>
<gene>
    <name evidence="1" type="ORF">JD82_00786</name>
</gene>
<accession>A0A660C9E6</accession>
<dbReference type="EMBL" id="VLJV01000001">
    <property type="protein sequence ID" value="TWH18964.1"/>
    <property type="molecule type" value="Genomic_DNA"/>
</dbReference>
<evidence type="ECO:0000313" key="1">
    <source>
        <dbReference type="EMBL" id="TWH18964.1"/>
    </source>
</evidence>
<organism evidence="1 2">
    <name type="scientific">Prauserella rugosa</name>
    <dbReference type="NCBI Taxonomy" id="43354"/>
    <lineage>
        <taxon>Bacteria</taxon>
        <taxon>Bacillati</taxon>
        <taxon>Actinomycetota</taxon>
        <taxon>Actinomycetes</taxon>
        <taxon>Pseudonocardiales</taxon>
        <taxon>Pseudonocardiaceae</taxon>
        <taxon>Prauserella</taxon>
    </lineage>
</organism>
<dbReference type="OrthoDB" id="3366024at2"/>
<dbReference type="GO" id="GO:0008168">
    <property type="term" value="F:methyltransferase activity"/>
    <property type="evidence" value="ECO:0007669"/>
    <property type="project" value="UniProtKB-KW"/>
</dbReference>
<dbReference type="RefSeq" id="WP_030533996.1">
    <property type="nucleotide sequence ID" value="NZ_JOIJ01000021.1"/>
</dbReference>
<dbReference type="Proteomes" id="UP000317303">
    <property type="component" value="Unassembled WGS sequence"/>
</dbReference>